<proteinExistence type="predicted"/>
<evidence type="ECO:0000313" key="4">
    <source>
        <dbReference type="Proteomes" id="UP000324896"/>
    </source>
</evidence>
<feature type="transmembrane region" description="Helical" evidence="2">
    <location>
        <begin position="114"/>
        <end position="135"/>
    </location>
</feature>
<name>A0A1G6MPR5_9FIRM</name>
<sequence>MSESKLKPIKIGLKKWFNKFIEKYLNYFSLVFLVITLLLYGLSNNFSIIKKLEFFIYDFLKFELLVESRVSTLTTISVVLIGFYITVMSVFGTSQSKAIVKISRNNLGDKFMNYANRSIVTTFVYFLATIFFDLLNHRVLLYSYTSIFIYMITNFIRFSSVVLAMYKENITEASDIMDQEIKEKKQLLKLLREIKDSNSERNNQDSEEKLKKMIEKTEKEKENAPEIPEK</sequence>
<feature type="transmembrane region" description="Helical" evidence="2">
    <location>
        <begin position="24"/>
        <end position="42"/>
    </location>
</feature>
<evidence type="ECO:0000313" key="3">
    <source>
        <dbReference type="EMBL" id="SDC57461.1"/>
    </source>
</evidence>
<organism evidence="3 4">
    <name type="scientific">Halanaerobium congolense</name>
    <dbReference type="NCBI Taxonomy" id="54121"/>
    <lineage>
        <taxon>Bacteria</taxon>
        <taxon>Bacillati</taxon>
        <taxon>Bacillota</taxon>
        <taxon>Clostridia</taxon>
        <taxon>Halanaerobiales</taxon>
        <taxon>Halanaerobiaceae</taxon>
        <taxon>Halanaerobium</taxon>
    </lineage>
</organism>
<keyword evidence="2" id="KW-1133">Transmembrane helix</keyword>
<accession>A0A1G6MPR5</accession>
<dbReference type="EMBL" id="FMYT01000009">
    <property type="protein sequence ID" value="SDC57461.1"/>
    <property type="molecule type" value="Genomic_DNA"/>
</dbReference>
<gene>
    <name evidence="3" type="ORF">SAMN04488597_10927</name>
</gene>
<keyword evidence="2" id="KW-0812">Transmembrane</keyword>
<dbReference type="Proteomes" id="UP000324896">
    <property type="component" value="Unassembled WGS sequence"/>
</dbReference>
<feature type="region of interest" description="Disordered" evidence="1">
    <location>
        <begin position="198"/>
        <end position="230"/>
    </location>
</feature>
<evidence type="ECO:0000256" key="2">
    <source>
        <dbReference type="SAM" id="Phobius"/>
    </source>
</evidence>
<dbReference type="AlphaFoldDB" id="A0A1G6MPR5"/>
<feature type="transmembrane region" description="Helical" evidence="2">
    <location>
        <begin position="70"/>
        <end position="93"/>
    </location>
</feature>
<reference evidence="3 4" key="1">
    <citation type="submission" date="2016-10" db="EMBL/GenBank/DDBJ databases">
        <authorList>
            <person name="Varghese N."/>
            <person name="Submissions S."/>
        </authorList>
    </citation>
    <scope>NUCLEOTIDE SEQUENCE [LARGE SCALE GENOMIC DNA]</scope>
    <source>
        <strain evidence="3 4">WG10</strain>
    </source>
</reference>
<feature type="transmembrane region" description="Helical" evidence="2">
    <location>
        <begin position="147"/>
        <end position="166"/>
    </location>
</feature>
<dbReference type="RefSeq" id="WP_149796745.1">
    <property type="nucleotide sequence ID" value="NZ_FMYT01000009.1"/>
</dbReference>
<evidence type="ECO:0000256" key="1">
    <source>
        <dbReference type="SAM" id="MobiDB-lite"/>
    </source>
</evidence>
<keyword evidence="2" id="KW-0472">Membrane</keyword>
<protein>
    <submittedName>
        <fullName evidence="3">Uncharacterized protein</fullName>
    </submittedName>
</protein>